<dbReference type="AlphaFoldDB" id="A0A4Z1JUK9"/>
<dbReference type="OrthoDB" id="3518081at2759"/>
<evidence type="ECO:0000313" key="1">
    <source>
        <dbReference type="EMBL" id="TGO75270.1"/>
    </source>
</evidence>
<evidence type="ECO:0000313" key="2">
    <source>
        <dbReference type="Proteomes" id="UP000297229"/>
    </source>
</evidence>
<comment type="caution">
    <text evidence="1">The sequence shown here is derived from an EMBL/GenBank/DDBJ whole genome shotgun (WGS) entry which is preliminary data.</text>
</comment>
<keyword evidence="2" id="KW-1185">Reference proteome</keyword>
<organism evidence="1 2">
    <name type="scientific">Botrytis elliptica</name>
    <dbReference type="NCBI Taxonomy" id="278938"/>
    <lineage>
        <taxon>Eukaryota</taxon>
        <taxon>Fungi</taxon>
        <taxon>Dikarya</taxon>
        <taxon>Ascomycota</taxon>
        <taxon>Pezizomycotina</taxon>
        <taxon>Leotiomycetes</taxon>
        <taxon>Helotiales</taxon>
        <taxon>Sclerotiniaceae</taxon>
        <taxon>Botrytis</taxon>
    </lineage>
</organism>
<gene>
    <name evidence="1" type="ORF">BELL_0224g00210</name>
</gene>
<sequence>MASSEASTTSIIETLALYEVLKFLPVAKRKTQEYVDTLAKSTASALREEEDARSTIALYEFFSAERQRQHKNLLDSLASLLDRMIACREKGEKDMHKFIEESIDMEKACMKRIEVLMEKKKTARHI</sequence>
<evidence type="ECO:0008006" key="3">
    <source>
        <dbReference type="Google" id="ProtNLM"/>
    </source>
</evidence>
<reference evidence="1 2" key="1">
    <citation type="submission" date="2017-12" db="EMBL/GenBank/DDBJ databases">
        <title>Comparative genomics of Botrytis spp.</title>
        <authorList>
            <person name="Valero-Jimenez C.A."/>
            <person name="Tapia P."/>
            <person name="Veloso J."/>
            <person name="Silva-Moreno E."/>
            <person name="Staats M."/>
            <person name="Valdes J.H."/>
            <person name="Van Kan J.A.L."/>
        </authorList>
    </citation>
    <scope>NUCLEOTIDE SEQUENCE [LARGE SCALE GENOMIC DNA]</scope>
    <source>
        <strain evidence="1 2">Be9601</strain>
    </source>
</reference>
<dbReference type="Proteomes" id="UP000297229">
    <property type="component" value="Unassembled WGS sequence"/>
</dbReference>
<dbReference type="EMBL" id="PQXM01000223">
    <property type="protein sequence ID" value="TGO75270.1"/>
    <property type="molecule type" value="Genomic_DNA"/>
</dbReference>
<accession>A0A4Z1JUK9</accession>
<name>A0A4Z1JUK9_9HELO</name>
<proteinExistence type="predicted"/>
<protein>
    <recommendedName>
        <fullName evidence="3">NACHT-NTPase and P-loop NTPases N-terminal domain-containing protein</fullName>
    </recommendedName>
</protein>